<sequence length="387" mass="39794">MRDNRICSIEYINGLLDHGLLLGLADDDHSQYLLTDGTRDLTGNWTISSNSITLTNGNVILTNGGISAFGNILITDNNLILTLGDIELGNAPFPNCWTNAGVLTVSDSIVLDTITIESRGYFDTDGVIDIQSASFNGAGLDAPDILTVVGGDAVSPAVRGSDILLTAGGGGVGRGGNIELKTKTGAGSVFGDVVLAEDGGNVIIGNTSVTIDASGNFTNVGNITGSDVDISAGTGNYTTSGSIISTGGGETGKFLTGSAGATVFAFSGGNFDIRAGTGGSSSQNALRVSSAKNFDFYAGNLITTGEINFRDTDISIGSTLTDGVLDMSADVSIDMFYDNAAIGDGVDGQKLNINRRTAQGSDYIRLYVDKDRKGLIGFSGDDDLIQL</sequence>
<organism evidence="1">
    <name type="scientific">marine sediment metagenome</name>
    <dbReference type="NCBI Taxonomy" id="412755"/>
    <lineage>
        <taxon>unclassified sequences</taxon>
        <taxon>metagenomes</taxon>
        <taxon>ecological metagenomes</taxon>
    </lineage>
</organism>
<dbReference type="EMBL" id="LAZR01000302">
    <property type="protein sequence ID" value="KKN75850.1"/>
    <property type="molecule type" value="Genomic_DNA"/>
</dbReference>
<reference evidence="1" key="1">
    <citation type="journal article" date="2015" name="Nature">
        <title>Complex archaea that bridge the gap between prokaryotes and eukaryotes.</title>
        <authorList>
            <person name="Spang A."/>
            <person name="Saw J.H."/>
            <person name="Jorgensen S.L."/>
            <person name="Zaremba-Niedzwiedzka K."/>
            <person name="Martijn J."/>
            <person name="Lind A.E."/>
            <person name="van Eijk R."/>
            <person name="Schleper C."/>
            <person name="Guy L."/>
            <person name="Ettema T.J."/>
        </authorList>
    </citation>
    <scope>NUCLEOTIDE SEQUENCE</scope>
</reference>
<accession>A0A0F9T3M7</accession>
<proteinExistence type="predicted"/>
<dbReference type="AlphaFoldDB" id="A0A0F9T3M7"/>
<name>A0A0F9T3M7_9ZZZZ</name>
<evidence type="ECO:0000313" key="1">
    <source>
        <dbReference type="EMBL" id="KKN75850.1"/>
    </source>
</evidence>
<gene>
    <name evidence="1" type="ORF">LCGC14_0375580</name>
</gene>
<feature type="non-terminal residue" evidence="1">
    <location>
        <position position="387"/>
    </location>
</feature>
<comment type="caution">
    <text evidence="1">The sequence shown here is derived from an EMBL/GenBank/DDBJ whole genome shotgun (WGS) entry which is preliminary data.</text>
</comment>
<protein>
    <submittedName>
        <fullName evidence="1">Uncharacterized protein</fullName>
    </submittedName>
</protein>